<accession>A0AB40D8K1</accession>
<dbReference type="Proteomes" id="UP001652628">
    <property type="component" value="Chromosome 2R"/>
</dbReference>
<name>A0AB40D8K1_DROSZ</name>
<dbReference type="RefSeq" id="XP_065719767.2">
    <property type="nucleotide sequence ID" value="XM_065863695.2"/>
</dbReference>
<keyword evidence="2" id="KW-1185">Reference proteome</keyword>
<sequence length="312" mass="35810">MSCRFRESQPYFFPSDYPEILWEPTINGPFCRYVFPPTAPLRNAPFGGAQVAIATSTATGRDRQSPPEWQRDWELNPDWDFNGNGDRDSVPAPTSRAFDDLYPVDSGNPLPKSKGAEMDKQFGDYFSPYPEWFGRQWQLQHLKQLQVQHKWQSPPAAEVKAKRAPPKWPPDDEEQPPPFDYVYNLPWKRKDLPESLRYLPSISAGAMTNLGGFFNQLEANLRFAEQSQLGESETRLLEGKHPHPLHLPPMPPDATDDPAQQQEHDRKTSKLLQALRSYRPSQKIRSLVSRNPQGYRGSQFIDPSYMWLGLGK</sequence>
<organism evidence="2 3">
    <name type="scientific">Drosophila suzukii</name>
    <name type="common">Spotted-wing drosophila fruit fly</name>
    <dbReference type="NCBI Taxonomy" id="28584"/>
    <lineage>
        <taxon>Eukaryota</taxon>
        <taxon>Metazoa</taxon>
        <taxon>Ecdysozoa</taxon>
        <taxon>Arthropoda</taxon>
        <taxon>Hexapoda</taxon>
        <taxon>Insecta</taxon>
        <taxon>Pterygota</taxon>
        <taxon>Neoptera</taxon>
        <taxon>Endopterygota</taxon>
        <taxon>Diptera</taxon>
        <taxon>Brachycera</taxon>
        <taxon>Muscomorpha</taxon>
        <taxon>Ephydroidea</taxon>
        <taxon>Drosophilidae</taxon>
        <taxon>Drosophila</taxon>
        <taxon>Sophophora</taxon>
    </lineage>
</organism>
<evidence type="ECO:0000256" key="1">
    <source>
        <dbReference type="SAM" id="MobiDB-lite"/>
    </source>
</evidence>
<reference evidence="3" key="1">
    <citation type="submission" date="2025-08" db="UniProtKB">
        <authorList>
            <consortium name="RefSeq"/>
        </authorList>
    </citation>
    <scope>IDENTIFICATION</scope>
</reference>
<dbReference type="GeneID" id="108017877"/>
<feature type="region of interest" description="Disordered" evidence="1">
    <location>
        <begin position="56"/>
        <end position="114"/>
    </location>
</feature>
<proteinExistence type="predicted"/>
<feature type="compositionally biased region" description="Basic and acidic residues" evidence="1">
    <location>
        <begin position="60"/>
        <end position="74"/>
    </location>
</feature>
<protein>
    <submittedName>
        <fullName evidence="3">Uncharacterized protein isoform X1</fullName>
    </submittedName>
</protein>
<gene>
    <name evidence="3" type="primary">LOC108017877</name>
</gene>
<feature type="region of interest" description="Disordered" evidence="1">
    <location>
        <begin position="154"/>
        <end position="177"/>
    </location>
</feature>
<evidence type="ECO:0000313" key="3">
    <source>
        <dbReference type="RefSeq" id="XP_065719767.2"/>
    </source>
</evidence>
<dbReference type="AlphaFoldDB" id="A0AB40D8K1"/>
<evidence type="ECO:0000313" key="2">
    <source>
        <dbReference type="Proteomes" id="UP001652628"/>
    </source>
</evidence>
<feature type="region of interest" description="Disordered" evidence="1">
    <location>
        <begin position="239"/>
        <end position="267"/>
    </location>
</feature>